<feature type="coiled-coil region" evidence="1">
    <location>
        <begin position="812"/>
        <end position="873"/>
    </location>
</feature>
<gene>
    <name evidence="3" type="ORF">J15TS10_19470</name>
</gene>
<evidence type="ECO:0000313" key="4">
    <source>
        <dbReference type="Proteomes" id="UP000681290"/>
    </source>
</evidence>
<organism evidence="3 4">
    <name type="scientific">Paenibacillus woosongensis</name>
    <dbReference type="NCBI Taxonomy" id="307580"/>
    <lineage>
        <taxon>Bacteria</taxon>
        <taxon>Bacillati</taxon>
        <taxon>Bacillota</taxon>
        <taxon>Bacilli</taxon>
        <taxon>Bacillales</taxon>
        <taxon>Paenibacillaceae</taxon>
        <taxon>Paenibacillus</taxon>
    </lineage>
</organism>
<name>A0ABQ4MQC3_9BACL</name>
<dbReference type="RefSeq" id="WP_213590570.1">
    <property type="nucleotide sequence ID" value="NZ_BOSM01000002.1"/>
</dbReference>
<evidence type="ECO:0000256" key="2">
    <source>
        <dbReference type="SAM" id="MobiDB-lite"/>
    </source>
</evidence>
<keyword evidence="1" id="KW-0175">Coiled coil</keyword>
<evidence type="ECO:0000313" key="3">
    <source>
        <dbReference type="EMBL" id="GIP58133.1"/>
    </source>
</evidence>
<accession>A0ABQ4MQC3</accession>
<feature type="region of interest" description="Disordered" evidence="2">
    <location>
        <begin position="775"/>
        <end position="801"/>
    </location>
</feature>
<feature type="coiled-coil region" evidence="1">
    <location>
        <begin position="242"/>
        <end position="289"/>
    </location>
</feature>
<evidence type="ECO:0000256" key="1">
    <source>
        <dbReference type="SAM" id="Coils"/>
    </source>
</evidence>
<reference evidence="3 4" key="1">
    <citation type="submission" date="2021-03" db="EMBL/GenBank/DDBJ databases">
        <title>Antimicrobial resistance genes in bacteria isolated from Japanese honey, and their potential for conferring macrolide and lincosamide resistance in the American foulbrood pathogen Paenibacillus larvae.</title>
        <authorList>
            <person name="Okamoto M."/>
            <person name="Kumagai M."/>
            <person name="Kanamori H."/>
            <person name="Takamatsu D."/>
        </authorList>
    </citation>
    <scope>NUCLEOTIDE SEQUENCE [LARGE SCALE GENOMIC DNA]</scope>
    <source>
        <strain evidence="3 4">J15TS10</strain>
    </source>
</reference>
<feature type="compositionally biased region" description="Low complexity" evidence="2">
    <location>
        <begin position="775"/>
        <end position="795"/>
    </location>
</feature>
<dbReference type="EMBL" id="BOSM01000002">
    <property type="protein sequence ID" value="GIP58133.1"/>
    <property type="molecule type" value="Genomic_DNA"/>
</dbReference>
<dbReference type="Proteomes" id="UP000681290">
    <property type="component" value="Unassembled WGS sequence"/>
</dbReference>
<sequence length="1497" mass="167936">MSESNSLNSLTTIYSRLTTLGESEQVLNSIGISMKDMNGNVKNGSEVLDEVAGKWSNLSKEQQYNTALQLAGQSQLSRFIALMENYDTSTRASEAALNSQGSAMRENADYMNSLEARIQTMKTAWDTLALSMGNAVINDSIIGVTSVLTGLMKVLTFSIDKIGLLPTLLGIVGTSAFGLSAKFRTATIAVLTLGRGMTFLGIEARAASMALKTLVASTGFGLALVALSFVIEKVINLFGNAKESQEEYFENLKQNIADTEQEINSLEKLSNQLKDNTKAQDELNRLYEQTTGISSELIDHYTAEGDIVYKTKEQIDDLIKAKKEELLLNRQIALHEAKNIANESVKTINDNNKKKDKTQTKRNNLAAESEIIDFFNNFVNENELIGADISAESIAKLDKLRTDISNMISDSGIKLSDTVYLRNLWHNLDIMAISGTFTDYKGIITSDLKDLDNEIRISTNLINNSKRELAQNLTEIGSLYMETNGIDEAQSNIYIFNQNLASSFIATNDTVNKSGDQLKSEFEAINEEITAFLTKNQISLTEMIDSGNFDLLMKEIPDSEKLFEHLASQFSQSVQKKLPVYDALGKKIGEISGIADEAAGNFYNLNAKFDDNGAVIGFTGTLRNLSGLLEYLSEHVSNAQNGIKLLEEAEDELNQTNHLSVGTLQKIVEKYGDRIDISNLTKDGIKDLIKAIKEEEATQITSEINKTQTTIDQTKKRIAAMKTAMTAFKILEKITGPTPLSTGFNAAIEEEEKKLEGLLLELEISKKSLKDIYSYTSRSSGSKSNSKSNSTSSNKQHLDETQAIINGINKEIVAREKLNEAISKRAKELEEEERYADAIEKTNILLASQNKEIEELNTANSKLKAERNKLQGNSKHDMSSWLDDSGQQSHAYIKLFNSSSESEQKVLQDRFDKWKLFSDAISANDEKMASLNDAIKTTSKSLDVLKLSETKSYLDQQKNVLADLNYEMDISEKTQAMFSEETKEYNEQTKIQNGLLQEKIKFLQEEVDWATRKLAKDELTNEQIEELNEYLKQNKLALLDAQKAASNLAETYTDQIISNFKKMIETQRDLELDTLEKRTKAENKRHETFMQNIDDEDKRFEEYINKQIKLLDRQNTADDYETELEKKLKERQKIQKSLNKWSLDQSMEGKAKRKELQDQLDAADEEIERFKLERERTLTKEGLQDQLDDRKKYTEKVKKDQDDLHKETLEKIDSEKEKLQQKYKDLLENEKYFYEMKKNLLSQDAQVVEATLNELKGKYNIFFSILKDHAFETSQAFENLNYAMQLDFDKLLNFPIGSNSSSNNGNNSNTASPSSPASPAFTAKELEIIEIMKGNSKAWAAATNQNRKNEIAAENLRLGAQIGATRDDKTGIWYKNGVKLYHDGGEVGVAGTTTQTWWEKIKSTLKPNEELGILKTGEVVLDNPLQFVYNFAGEMSKKLSLLSPSSSTANAVQAVSGGGVAIDTVIIQANDRETGTSLLNKFESAMNRSIKIGTFKK</sequence>
<comment type="caution">
    <text evidence="3">The sequence shown here is derived from an EMBL/GenBank/DDBJ whole genome shotgun (WGS) entry which is preliminary data.</text>
</comment>
<feature type="coiled-coil region" evidence="1">
    <location>
        <begin position="1117"/>
        <end position="1180"/>
    </location>
</feature>
<proteinExistence type="predicted"/>
<protein>
    <submittedName>
        <fullName evidence="3">Uncharacterized protein</fullName>
    </submittedName>
</protein>
<keyword evidence="4" id="KW-1185">Reference proteome</keyword>